<dbReference type="InterPro" id="IPR014718">
    <property type="entry name" value="GH-type_carb-bd"/>
</dbReference>
<proteinExistence type="predicted"/>
<dbReference type="Gene3D" id="2.70.98.10">
    <property type="match status" value="1"/>
</dbReference>
<dbReference type="SUPFAM" id="SSF74650">
    <property type="entry name" value="Galactose mutarotase-like"/>
    <property type="match status" value="1"/>
</dbReference>
<comment type="caution">
    <text evidence="1">The sequence shown here is derived from an EMBL/GenBank/DDBJ whole genome shotgun (WGS) entry which is preliminary data.</text>
</comment>
<dbReference type="InterPro" id="IPR011013">
    <property type="entry name" value="Gal_mutarotase_sf_dom"/>
</dbReference>
<protein>
    <recommendedName>
        <fullName evidence="3">Aldose 1-epimerase</fullName>
    </recommendedName>
</protein>
<dbReference type="RefSeq" id="WP_249244876.1">
    <property type="nucleotide sequence ID" value="NZ_JAKPBZ010000111.1"/>
</dbReference>
<evidence type="ECO:0000313" key="1">
    <source>
        <dbReference type="EMBL" id="MCL2893414.1"/>
    </source>
</evidence>
<dbReference type="Proteomes" id="UP001203069">
    <property type="component" value="Unassembled WGS sequence"/>
</dbReference>
<sequence length="328" mass="36189">MSEPSSSPTLASLVSPDGMLAADLTLQGGFCQQLRFMPETGQTLSVFHRAPWLDDADTQTPPLMAQLGGEWVCVPFGHGQDDGLFFSDCPHGLPANRRWTWIERQAHSAGLAFIFPEDYPLHSLERRIILDNNGEALFSLRILARERCALPVGLHPVFPFGGDAGPLRLKVPEGVRGMTYPCAPEGGVSRFVPLSEIDSLTAVPLTNGDALDVTQLPLPFATEEIVQLLAPVAQIGLYWPRRRLHVTLDWDNKILPDCLLWISNGGRQYAPWNGQNFCLGVEPIHSAWDLGPGALRDNPLRQRGFSTALKLSADEPITLHYRLRCASR</sequence>
<accession>A0ABT0MUA9</accession>
<dbReference type="EMBL" id="JAKPBZ010000111">
    <property type="protein sequence ID" value="MCL2893414.1"/>
    <property type="molecule type" value="Genomic_DNA"/>
</dbReference>
<organism evidence="1 2">
    <name type="scientific">Brenneria tiliae</name>
    <dbReference type="NCBI Taxonomy" id="2914984"/>
    <lineage>
        <taxon>Bacteria</taxon>
        <taxon>Pseudomonadati</taxon>
        <taxon>Pseudomonadota</taxon>
        <taxon>Gammaproteobacteria</taxon>
        <taxon>Enterobacterales</taxon>
        <taxon>Pectobacteriaceae</taxon>
        <taxon>Brenneria</taxon>
    </lineage>
</organism>
<gene>
    <name evidence="1" type="ORF">MFP26_12040</name>
</gene>
<evidence type="ECO:0008006" key="3">
    <source>
        <dbReference type="Google" id="ProtNLM"/>
    </source>
</evidence>
<name>A0ABT0MUA9_9GAMM</name>
<evidence type="ECO:0000313" key="2">
    <source>
        <dbReference type="Proteomes" id="UP001203069"/>
    </source>
</evidence>
<keyword evidence="2" id="KW-1185">Reference proteome</keyword>
<reference evidence="1 2" key="1">
    <citation type="submission" date="2022-02" db="EMBL/GenBank/DDBJ databases">
        <title>Description of Brenneria tiliae sp. nov. isolated from symptomatic Tilia x moltkei and Tilia x europaea trees in the UK.</title>
        <authorList>
            <person name="Kile H."/>
        </authorList>
    </citation>
    <scope>NUCLEOTIDE SEQUENCE [LARGE SCALE GENOMIC DNA]</scope>
    <source>
        <strain evidence="1 2">MC1SB4.1</strain>
    </source>
</reference>